<organism evidence="2 3">
    <name type="scientific">Caerostris darwini</name>
    <dbReference type="NCBI Taxonomy" id="1538125"/>
    <lineage>
        <taxon>Eukaryota</taxon>
        <taxon>Metazoa</taxon>
        <taxon>Ecdysozoa</taxon>
        <taxon>Arthropoda</taxon>
        <taxon>Chelicerata</taxon>
        <taxon>Arachnida</taxon>
        <taxon>Araneae</taxon>
        <taxon>Araneomorphae</taxon>
        <taxon>Entelegynae</taxon>
        <taxon>Araneoidea</taxon>
        <taxon>Araneidae</taxon>
        <taxon>Caerostris</taxon>
    </lineage>
</organism>
<dbReference type="EMBL" id="BPLQ01007740">
    <property type="protein sequence ID" value="GIY31974.1"/>
    <property type="molecule type" value="Genomic_DNA"/>
</dbReference>
<evidence type="ECO:0000256" key="1">
    <source>
        <dbReference type="SAM" id="MobiDB-lite"/>
    </source>
</evidence>
<sequence>MHERVEAKSRKLMPYLLAPGVARLMGPRPMLTGGTRSEVRAIDSERGRLTRARGPLSRGPPPPPPPERQVRRVEPKHLSFSRDVKTRDEFSASVIDEFIETSDLCQISKRFFLSAVADILTHAFYGRKCEMIFDSSSSRKT</sequence>
<protein>
    <submittedName>
        <fullName evidence="2">Uncharacterized protein</fullName>
    </submittedName>
</protein>
<comment type="caution">
    <text evidence="2">The sequence shown here is derived from an EMBL/GenBank/DDBJ whole genome shotgun (WGS) entry which is preliminary data.</text>
</comment>
<proteinExistence type="predicted"/>
<gene>
    <name evidence="2" type="ORF">CDAR_410901</name>
</gene>
<name>A0AAV4SG51_9ARAC</name>
<feature type="region of interest" description="Disordered" evidence="1">
    <location>
        <begin position="27"/>
        <end position="78"/>
    </location>
</feature>
<reference evidence="2 3" key="1">
    <citation type="submission" date="2021-06" db="EMBL/GenBank/DDBJ databases">
        <title>Caerostris darwini draft genome.</title>
        <authorList>
            <person name="Kono N."/>
            <person name="Arakawa K."/>
        </authorList>
    </citation>
    <scope>NUCLEOTIDE SEQUENCE [LARGE SCALE GENOMIC DNA]</scope>
</reference>
<feature type="compositionally biased region" description="Basic and acidic residues" evidence="1">
    <location>
        <begin position="68"/>
        <end position="78"/>
    </location>
</feature>
<keyword evidence="3" id="KW-1185">Reference proteome</keyword>
<evidence type="ECO:0000313" key="3">
    <source>
        <dbReference type="Proteomes" id="UP001054837"/>
    </source>
</evidence>
<dbReference type="Proteomes" id="UP001054837">
    <property type="component" value="Unassembled WGS sequence"/>
</dbReference>
<evidence type="ECO:0000313" key="2">
    <source>
        <dbReference type="EMBL" id="GIY31974.1"/>
    </source>
</evidence>
<dbReference type="AlphaFoldDB" id="A0AAV4SG51"/>
<feature type="compositionally biased region" description="Pro residues" evidence="1">
    <location>
        <begin position="58"/>
        <end position="67"/>
    </location>
</feature>
<feature type="compositionally biased region" description="Basic and acidic residues" evidence="1">
    <location>
        <begin position="37"/>
        <end position="48"/>
    </location>
</feature>
<accession>A0AAV4SG51</accession>